<protein>
    <submittedName>
        <fullName evidence="1">Uncharacterized protein</fullName>
    </submittedName>
</protein>
<organism evidence="1">
    <name type="scientific">Cucumis melo</name>
    <name type="common">Muskmelon</name>
    <dbReference type="NCBI Taxonomy" id="3656"/>
    <lineage>
        <taxon>Eukaryota</taxon>
        <taxon>Viridiplantae</taxon>
        <taxon>Streptophyta</taxon>
        <taxon>Embryophyta</taxon>
        <taxon>Tracheophyta</taxon>
        <taxon>Spermatophyta</taxon>
        <taxon>Magnoliopsida</taxon>
        <taxon>eudicotyledons</taxon>
        <taxon>Gunneridae</taxon>
        <taxon>Pentapetalae</taxon>
        <taxon>rosids</taxon>
        <taxon>fabids</taxon>
        <taxon>Cucurbitales</taxon>
        <taxon>Cucurbitaceae</taxon>
        <taxon>Benincaseae</taxon>
        <taxon>Cucumis</taxon>
    </lineage>
</organism>
<sequence>MKVSVFSIRQSTTREFSFIGISNTTNFIHDGGEPLDATETVLLEVAEKGRVGGGGWGEHGLKVGEGGVFDERVFDGEFVEGGGGGGGGRRRGVGEEVFEAGVGLKRGHFDVVREL</sequence>
<accession>A0A9I9DMJ1</accession>
<name>A0A9I9DMJ1_CUCME</name>
<dbReference type="AlphaFoldDB" id="A0A9I9DMJ1"/>
<dbReference type="Gramene" id="MELO3C020838.2.1">
    <property type="protein sequence ID" value="MELO3C020838.2.1"/>
    <property type="gene ID" value="MELO3C020838.2"/>
</dbReference>
<dbReference type="EnsemblPlants" id="MELO3C020838.2.1">
    <property type="protein sequence ID" value="MELO3C020838.2.1"/>
    <property type="gene ID" value="MELO3C020838.2"/>
</dbReference>
<proteinExistence type="predicted"/>
<reference evidence="1" key="1">
    <citation type="submission" date="2023-03" db="UniProtKB">
        <authorList>
            <consortium name="EnsemblPlants"/>
        </authorList>
    </citation>
    <scope>IDENTIFICATION</scope>
</reference>
<evidence type="ECO:0000313" key="1">
    <source>
        <dbReference type="EnsemblPlants" id="MELO3C020838.2.1"/>
    </source>
</evidence>